<organism evidence="9 10">
    <name type="scientific">Desulfurella amilsii</name>
    <dbReference type="NCBI Taxonomy" id="1562698"/>
    <lineage>
        <taxon>Bacteria</taxon>
        <taxon>Pseudomonadati</taxon>
        <taxon>Campylobacterota</taxon>
        <taxon>Desulfurellia</taxon>
        <taxon>Desulfurellales</taxon>
        <taxon>Desulfurellaceae</taxon>
        <taxon>Desulfurella</taxon>
    </lineage>
</organism>
<proteinExistence type="inferred from homology"/>
<dbReference type="AlphaFoldDB" id="A0A1X4XXX8"/>
<dbReference type="PROSITE" id="PS00094">
    <property type="entry name" value="C5_MTASE_1"/>
    <property type="match status" value="1"/>
</dbReference>
<dbReference type="GO" id="GO:0009307">
    <property type="term" value="P:DNA restriction-modification system"/>
    <property type="evidence" value="ECO:0007669"/>
    <property type="project" value="UniProtKB-KW"/>
</dbReference>
<evidence type="ECO:0000256" key="7">
    <source>
        <dbReference type="RuleBase" id="RU000416"/>
    </source>
</evidence>
<dbReference type="PANTHER" id="PTHR10629:SF52">
    <property type="entry name" value="DNA (CYTOSINE-5)-METHYLTRANSFERASE 1"/>
    <property type="match status" value="1"/>
</dbReference>
<dbReference type="InterPro" id="IPR029063">
    <property type="entry name" value="SAM-dependent_MTases_sf"/>
</dbReference>
<dbReference type="RefSeq" id="WP_086034654.1">
    <property type="nucleotide sequence ID" value="NZ_MDSU01000018.1"/>
</dbReference>
<dbReference type="PANTHER" id="PTHR10629">
    <property type="entry name" value="CYTOSINE-SPECIFIC METHYLTRANSFERASE"/>
    <property type="match status" value="1"/>
</dbReference>
<dbReference type="GO" id="GO:0003677">
    <property type="term" value="F:DNA binding"/>
    <property type="evidence" value="ECO:0007669"/>
    <property type="project" value="TreeGrafter"/>
</dbReference>
<evidence type="ECO:0000256" key="3">
    <source>
        <dbReference type="ARBA" id="ARBA00022691"/>
    </source>
</evidence>
<dbReference type="GO" id="GO:0032259">
    <property type="term" value="P:methylation"/>
    <property type="evidence" value="ECO:0007669"/>
    <property type="project" value="UniProtKB-KW"/>
</dbReference>
<keyword evidence="2 6" id="KW-0808">Transferase</keyword>
<evidence type="ECO:0000313" key="9">
    <source>
        <dbReference type="EMBL" id="OSS42402.1"/>
    </source>
</evidence>
<gene>
    <name evidence="9" type="ORF">DESAMIL20_1955</name>
</gene>
<dbReference type="EMBL" id="MDSU01000018">
    <property type="protein sequence ID" value="OSS42402.1"/>
    <property type="molecule type" value="Genomic_DNA"/>
</dbReference>
<keyword evidence="4" id="KW-0680">Restriction system</keyword>
<evidence type="ECO:0000256" key="2">
    <source>
        <dbReference type="ARBA" id="ARBA00022679"/>
    </source>
</evidence>
<evidence type="ECO:0000256" key="8">
    <source>
        <dbReference type="RuleBase" id="RU000417"/>
    </source>
</evidence>
<dbReference type="InterPro" id="IPR050390">
    <property type="entry name" value="C5-Methyltransferase"/>
</dbReference>
<dbReference type="PRINTS" id="PR00105">
    <property type="entry name" value="C5METTRFRASE"/>
</dbReference>
<dbReference type="STRING" id="1562698.DESAMIL20_1955"/>
<evidence type="ECO:0000256" key="6">
    <source>
        <dbReference type="PROSITE-ProRule" id="PRU01016"/>
    </source>
</evidence>
<keyword evidence="10" id="KW-1185">Reference proteome</keyword>
<evidence type="ECO:0000256" key="4">
    <source>
        <dbReference type="ARBA" id="ARBA00022747"/>
    </source>
</evidence>
<accession>A0A1X4XXX8</accession>
<dbReference type="CDD" id="cd00315">
    <property type="entry name" value="Cyt_C5_DNA_methylase"/>
    <property type="match status" value="1"/>
</dbReference>
<dbReference type="EC" id="2.1.1.37" evidence="8"/>
<keyword evidence="3 6" id="KW-0949">S-adenosyl-L-methionine</keyword>
<dbReference type="InterPro" id="IPR018117">
    <property type="entry name" value="C5_DNA_meth_AS"/>
</dbReference>
<dbReference type="Proteomes" id="UP000194141">
    <property type="component" value="Unassembled WGS sequence"/>
</dbReference>
<evidence type="ECO:0000256" key="1">
    <source>
        <dbReference type="ARBA" id="ARBA00022603"/>
    </source>
</evidence>
<keyword evidence="1 6" id="KW-0489">Methyltransferase</keyword>
<dbReference type="SUPFAM" id="SSF53335">
    <property type="entry name" value="S-adenosyl-L-methionine-dependent methyltransferases"/>
    <property type="match status" value="1"/>
</dbReference>
<dbReference type="Gene3D" id="3.40.50.150">
    <property type="entry name" value="Vaccinia Virus protein VP39"/>
    <property type="match status" value="1"/>
</dbReference>
<dbReference type="Gene3D" id="3.90.120.10">
    <property type="entry name" value="DNA Methylase, subunit A, domain 2"/>
    <property type="match status" value="1"/>
</dbReference>
<name>A0A1X4XXX8_9BACT</name>
<comment type="catalytic activity">
    <reaction evidence="5 8">
        <text>a 2'-deoxycytidine in DNA + S-adenosyl-L-methionine = a 5-methyl-2'-deoxycytidine in DNA + S-adenosyl-L-homocysteine + H(+)</text>
        <dbReference type="Rhea" id="RHEA:13681"/>
        <dbReference type="Rhea" id="RHEA-COMP:11369"/>
        <dbReference type="Rhea" id="RHEA-COMP:11370"/>
        <dbReference type="ChEBI" id="CHEBI:15378"/>
        <dbReference type="ChEBI" id="CHEBI:57856"/>
        <dbReference type="ChEBI" id="CHEBI:59789"/>
        <dbReference type="ChEBI" id="CHEBI:85452"/>
        <dbReference type="ChEBI" id="CHEBI:85454"/>
        <dbReference type="EC" id="2.1.1.37"/>
    </reaction>
</comment>
<evidence type="ECO:0000313" key="10">
    <source>
        <dbReference type="Proteomes" id="UP000194141"/>
    </source>
</evidence>
<dbReference type="InterPro" id="IPR001525">
    <property type="entry name" value="C5_MeTfrase"/>
</dbReference>
<dbReference type="Pfam" id="PF00145">
    <property type="entry name" value="DNA_methylase"/>
    <property type="match status" value="1"/>
</dbReference>
<comment type="similarity">
    <text evidence="6 7">Belongs to the class I-like SAM-binding methyltransferase superfamily. C5-methyltransferase family.</text>
</comment>
<dbReference type="PROSITE" id="PS51679">
    <property type="entry name" value="SAM_MT_C5"/>
    <property type="match status" value="1"/>
</dbReference>
<dbReference type="NCBIfam" id="TIGR00675">
    <property type="entry name" value="dcm"/>
    <property type="match status" value="1"/>
</dbReference>
<dbReference type="OrthoDB" id="9813719at2"/>
<dbReference type="GO" id="GO:0044027">
    <property type="term" value="P:negative regulation of gene expression via chromosomal CpG island methylation"/>
    <property type="evidence" value="ECO:0007669"/>
    <property type="project" value="TreeGrafter"/>
</dbReference>
<feature type="active site" evidence="6">
    <location>
        <position position="84"/>
    </location>
</feature>
<dbReference type="GO" id="GO:0003886">
    <property type="term" value="F:DNA (cytosine-5-)-methyltransferase activity"/>
    <property type="evidence" value="ECO:0007669"/>
    <property type="project" value="UniProtKB-EC"/>
</dbReference>
<sequence>MSDNEKKPVSPKILSIFSGCGGLDLGFHLEGYTTIWANDFSEWAVASFKKYFGDVIRLEDITKIDPYKDKSIPECDIVLGGFPCQDFSVIWKQPGLNGKRGGLYRHFLEFVDAKKPKAFVAENVKGLLTANKRMAIETIIKDFESIEPGYVLKPHLYNFADYGVPQFRERLLIVGVRKDTGFNFIHPLPSHGEGRAHPYVTAGKALEGVEKVQFNNEPINSLPKTRKMLERIPEGGNFTDIPKDDPLYVKGMISHVYRRINRSEPSKTIIAAGGGGTWGYHYPEPRALTNRERARLQSFPDDFEFIGNITEVRRQIGNAVPPEGVRVAARRLLPLFTGEYQHIDLNDIFDKLSKMTVKERLDYVNSEMN</sequence>
<comment type="caution">
    <text evidence="9">The sequence shown here is derived from an EMBL/GenBank/DDBJ whole genome shotgun (WGS) entry which is preliminary data.</text>
</comment>
<protein>
    <recommendedName>
        <fullName evidence="8">Cytosine-specific methyltransferase</fullName>
        <ecNumber evidence="8">2.1.1.37</ecNumber>
    </recommendedName>
</protein>
<reference evidence="9 10" key="1">
    <citation type="journal article" date="2017" name="Front. Microbiol.">
        <title>Genome Sequence of Desulfurella amilsii Strain TR1 and Comparative Genomics of Desulfurellaceae Family.</title>
        <authorList>
            <person name="Florentino A.P."/>
            <person name="Stams A.J."/>
            <person name="Sanchez-Andrea I."/>
        </authorList>
    </citation>
    <scope>NUCLEOTIDE SEQUENCE [LARGE SCALE GENOMIC DNA]</scope>
    <source>
        <strain evidence="9 10">TR1</strain>
    </source>
</reference>
<evidence type="ECO:0000256" key="5">
    <source>
        <dbReference type="ARBA" id="ARBA00047422"/>
    </source>
</evidence>